<dbReference type="GO" id="GO:0005739">
    <property type="term" value="C:mitochondrion"/>
    <property type="evidence" value="ECO:0007669"/>
    <property type="project" value="TreeGrafter"/>
</dbReference>
<keyword evidence="12 19" id="KW-0418">Kinase</keyword>
<dbReference type="GO" id="GO:0009398">
    <property type="term" value="P:FMN biosynthetic process"/>
    <property type="evidence" value="ECO:0007669"/>
    <property type="project" value="TreeGrafter"/>
</dbReference>
<dbReference type="SMART" id="SM00904">
    <property type="entry name" value="Flavokinase"/>
    <property type="match status" value="1"/>
</dbReference>
<accession>A0A9W8IE94</accession>
<evidence type="ECO:0000256" key="3">
    <source>
        <dbReference type="ARBA" id="ARBA00005201"/>
    </source>
</evidence>
<sequence>MSTLEQQKQQQRALIVGPDTLQEPFPIFVEGQVVKGFGRGGKQLGIPTANLPSSIVDQNLDAVSIGVYYGWATVEGDDTVRPMVMSLGWNPYFKNEKKSAEVHIIHDYPCDFYGKLLKVAILSYVRPERDYQSLDDLVQDIKWDIKVAIESLKRPAYDQVKHVEFFSSSI</sequence>
<evidence type="ECO:0000313" key="20">
    <source>
        <dbReference type="Proteomes" id="UP001139887"/>
    </source>
</evidence>
<evidence type="ECO:0000256" key="15">
    <source>
        <dbReference type="ARBA" id="ARBA00029789"/>
    </source>
</evidence>
<evidence type="ECO:0000256" key="2">
    <source>
        <dbReference type="ARBA" id="ARBA00003572"/>
    </source>
</evidence>
<evidence type="ECO:0000256" key="4">
    <source>
        <dbReference type="ARBA" id="ARBA00010108"/>
    </source>
</evidence>
<evidence type="ECO:0000259" key="18">
    <source>
        <dbReference type="SMART" id="SM00904"/>
    </source>
</evidence>
<dbReference type="FunFam" id="2.40.30.30:FF:000002">
    <property type="entry name" value="Riboflavin kinase, putative"/>
    <property type="match status" value="1"/>
</dbReference>
<evidence type="ECO:0000256" key="14">
    <source>
        <dbReference type="ARBA" id="ARBA00022840"/>
    </source>
</evidence>
<dbReference type="GO" id="GO:0009231">
    <property type="term" value="P:riboflavin biosynthetic process"/>
    <property type="evidence" value="ECO:0007669"/>
    <property type="project" value="InterPro"/>
</dbReference>
<dbReference type="Pfam" id="PF01687">
    <property type="entry name" value="Flavokinase"/>
    <property type="match status" value="1"/>
</dbReference>
<dbReference type="EC" id="2.7.1.26" evidence="5"/>
<dbReference type="PANTHER" id="PTHR22749:SF6">
    <property type="entry name" value="RIBOFLAVIN KINASE"/>
    <property type="match status" value="1"/>
</dbReference>
<comment type="caution">
    <text evidence="19">The sequence shown here is derived from an EMBL/GenBank/DDBJ whole genome shotgun (WGS) entry which is preliminary data.</text>
</comment>
<evidence type="ECO:0000256" key="16">
    <source>
        <dbReference type="ARBA" id="ARBA00029960"/>
    </source>
</evidence>
<keyword evidence="7" id="KW-0285">Flavoprotein</keyword>
<dbReference type="Gene3D" id="2.40.30.30">
    <property type="entry name" value="Riboflavin kinase-like"/>
    <property type="match status" value="1"/>
</dbReference>
<comment type="function">
    <text evidence="2">Catalyzes the phosphorylation of riboflavin (vitamin B2) to form flavin mononucleotide (FMN) coenzyme.</text>
</comment>
<dbReference type="InterPro" id="IPR015865">
    <property type="entry name" value="Riboflavin_kinase_bac/euk"/>
</dbReference>
<dbReference type="InterPro" id="IPR023468">
    <property type="entry name" value="Riboflavin_kinase"/>
</dbReference>
<evidence type="ECO:0000256" key="8">
    <source>
        <dbReference type="ARBA" id="ARBA00022643"/>
    </source>
</evidence>
<evidence type="ECO:0000256" key="12">
    <source>
        <dbReference type="ARBA" id="ARBA00022777"/>
    </source>
</evidence>
<evidence type="ECO:0000256" key="17">
    <source>
        <dbReference type="ARBA" id="ARBA00077632"/>
    </source>
</evidence>
<dbReference type="Proteomes" id="UP001139887">
    <property type="component" value="Unassembled WGS sequence"/>
</dbReference>
<name>A0A9W8IE94_9FUNG</name>
<dbReference type="GO" id="GO:0046872">
    <property type="term" value="F:metal ion binding"/>
    <property type="evidence" value="ECO:0007669"/>
    <property type="project" value="UniProtKB-KW"/>
</dbReference>
<evidence type="ECO:0000256" key="1">
    <source>
        <dbReference type="ARBA" id="ARBA00001947"/>
    </source>
</evidence>
<dbReference type="SUPFAM" id="SSF82114">
    <property type="entry name" value="Riboflavin kinase-like"/>
    <property type="match status" value="1"/>
</dbReference>
<comment type="similarity">
    <text evidence="4">Belongs to the flavokinase family.</text>
</comment>
<dbReference type="PANTHER" id="PTHR22749">
    <property type="entry name" value="RIBOFLAVIN KINASE/FMN ADENYLYLTRANSFERASE"/>
    <property type="match status" value="1"/>
</dbReference>
<evidence type="ECO:0000256" key="13">
    <source>
        <dbReference type="ARBA" id="ARBA00022833"/>
    </source>
</evidence>
<comment type="cofactor">
    <cofactor evidence="1">
        <name>Zn(2+)</name>
        <dbReference type="ChEBI" id="CHEBI:29105"/>
    </cofactor>
</comment>
<evidence type="ECO:0000256" key="11">
    <source>
        <dbReference type="ARBA" id="ARBA00022741"/>
    </source>
</evidence>
<organism evidence="19 20">
    <name type="scientific">Coemansia brasiliensis</name>
    <dbReference type="NCBI Taxonomy" id="2650707"/>
    <lineage>
        <taxon>Eukaryota</taxon>
        <taxon>Fungi</taxon>
        <taxon>Fungi incertae sedis</taxon>
        <taxon>Zoopagomycota</taxon>
        <taxon>Kickxellomycotina</taxon>
        <taxon>Kickxellomycetes</taxon>
        <taxon>Kickxellales</taxon>
        <taxon>Kickxellaceae</taxon>
        <taxon>Coemansia</taxon>
    </lineage>
</organism>
<evidence type="ECO:0000256" key="5">
    <source>
        <dbReference type="ARBA" id="ARBA00012105"/>
    </source>
</evidence>
<gene>
    <name evidence="19" type="primary">FMN1</name>
    <name evidence="19" type="ORF">IWW36_002044</name>
</gene>
<reference evidence="19" key="1">
    <citation type="submission" date="2022-07" db="EMBL/GenBank/DDBJ databases">
        <title>Phylogenomic reconstructions and comparative analyses of Kickxellomycotina fungi.</title>
        <authorList>
            <person name="Reynolds N.K."/>
            <person name="Stajich J.E."/>
            <person name="Barry K."/>
            <person name="Grigoriev I.V."/>
            <person name="Crous P."/>
            <person name="Smith M.E."/>
        </authorList>
    </citation>
    <scope>NUCLEOTIDE SEQUENCE</scope>
    <source>
        <strain evidence="19">NRRL 1566</strain>
    </source>
</reference>
<evidence type="ECO:0000313" key="19">
    <source>
        <dbReference type="EMBL" id="KAJ2850248.1"/>
    </source>
</evidence>
<feature type="domain" description="Riboflavin kinase" evidence="18">
    <location>
        <begin position="26"/>
        <end position="153"/>
    </location>
</feature>
<dbReference type="EMBL" id="JANBUW010000038">
    <property type="protein sequence ID" value="KAJ2850248.1"/>
    <property type="molecule type" value="Genomic_DNA"/>
</dbReference>
<evidence type="ECO:0000256" key="7">
    <source>
        <dbReference type="ARBA" id="ARBA00022630"/>
    </source>
</evidence>
<dbReference type="AlphaFoldDB" id="A0A9W8IE94"/>
<keyword evidence="9 19" id="KW-0808">Transferase</keyword>
<keyword evidence="11" id="KW-0547">Nucleotide-binding</keyword>
<evidence type="ECO:0000256" key="10">
    <source>
        <dbReference type="ARBA" id="ARBA00022723"/>
    </source>
</evidence>
<evidence type="ECO:0000256" key="9">
    <source>
        <dbReference type="ARBA" id="ARBA00022679"/>
    </source>
</evidence>
<keyword evidence="14" id="KW-0067">ATP-binding</keyword>
<protein>
    <recommendedName>
        <fullName evidence="6">Riboflavin kinase</fullName>
        <ecNumber evidence="5">2.7.1.26</ecNumber>
    </recommendedName>
    <alternativeName>
        <fullName evidence="17">ATP:riboflavin 5'-phosphotransferase</fullName>
    </alternativeName>
    <alternativeName>
        <fullName evidence="16">Flavin mononucleotide kinase 1</fullName>
    </alternativeName>
    <alternativeName>
        <fullName evidence="15">Flavokinase</fullName>
    </alternativeName>
</protein>
<keyword evidence="20" id="KW-1185">Reference proteome</keyword>
<dbReference type="OrthoDB" id="276388at2759"/>
<evidence type="ECO:0000256" key="6">
    <source>
        <dbReference type="ARBA" id="ARBA00017394"/>
    </source>
</evidence>
<keyword evidence="13" id="KW-0862">Zinc</keyword>
<proteinExistence type="inferred from homology"/>
<dbReference type="InterPro" id="IPR023465">
    <property type="entry name" value="Riboflavin_kinase_dom_sf"/>
</dbReference>
<dbReference type="GO" id="GO:0008531">
    <property type="term" value="F:riboflavin kinase activity"/>
    <property type="evidence" value="ECO:0007669"/>
    <property type="project" value="UniProtKB-EC"/>
</dbReference>
<dbReference type="GO" id="GO:0005524">
    <property type="term" value="F:ATP binding"/>
    <property type="evidence" value="ECO:0007669"/>
    <property type="project" value="UniProtKB-KW"/>
</dbReference>
<comment type="pathway">
    <text evidence="3">Cofactor biosynthesis; FMN biosynthesis; FMN from riboflavin (ATP route): step 1/1.</text>
</comment>
<keyword evidence="10" id="KW-0479">Metal-binding</keyword>
<keyword evidence="8" id="KW-0288">FMN</keyword>